<comment type="function">
    <text evidence="3">NDH-1 shuttles electrons from NADH, via FMN and iron-sulfur (Fe-S) centers, to quinones in the respiratory chain. The immediate electron acceptor for the enzyme in this species is believed to be ubiquinone. Couples the redox reaction to proton translocation (for every two electrons transferred, four hydrogen ions are translocated across the cytoplasmic membrane), and thus conserves the redox energy in a proton gradient.</text>
</comment>
<dbReference type="GO" id="GO:0050136">
    <property type="term" value="F:NADH dehydrogenase (quinone) (non-electrogenic) activity"/>
    <property type="evidence" value="ECO:0007669"/>
    <property type="project" value="UniProtKB-UniRule"/>
</dbReference>
<dbReference type="InterPro" id="IPR001268">
    <property type="entry name" value="NADH_UbQ_OxRdtase_30kDa_su"/>
</dbReference>
<comment type="similarity">
    <text evidence="1 3 4">Belongs to the complex I 30 kDa subunit family.</text>
</comment>
<dbReference type="SUPFAM" id="SSF143243">
    <property type="entry name" value="Nqo5-like"/>
    <property type="match status" value="1"/>
</dbReference>
<dbReference type="GO" id="GO:0048038">
    <property type="term" value="F:quinone binding"/>
    <property type="evidence" value="ECO:0007669"/>
    <property type="project" value="UniProtKB-KW"/>
</dbReference>
<keyword evidence="3 4" id="KW-1278">Translocase</keyword>
<evidence type="ECO:0000256" key="2">
    <source>
        <dbReference type="ARBA" id="ARBA00022448"/>
    </source>
</evidence>
<sequence>MKNEEMTTLIKTRFPEAIAGENVFRNELTLTVRKDAVADVARFLKENEELDFDFLSDLCGVDRVETDDVFEVVYHLYSLSKNHRVRLKASVPSDAPHLPTVTGVWSTANWHERETYDMFGVAFDGHPDLRKILTPDDFEGYPLRKDYPLDGRQPATLRDIYRKGEA</sequence>
<reference evidence="7 8" key="1">
    <citation type="journal article" date="2013" name="BMC Microbiol.">
        <title>Identification of the type II cytochrome c maturation pathway in anammox bacteria by comparative genomics.</title>
        <authorList>
            <person name="Ferousi C."/>
            <person name="Speth D.R."/>
            <person name="Reimann J."/>
            <person name="Op den Camp H.J."/>
            <person name="Allen J.W."/>
            <person name="Keltjens J.T."/>
            <person name="Jetten M.S."/>
        </authorList>
    </citation>
    <scope>NUCLEOTIDE SEQUENCE [LARGE SCALE GENOMIC DNA]</scope>
    <source>
        <strain evidence="7">RU1</strain>
    </source>
</reference>
<keyword evidence="8" id="KW-1185">Reference proteome</keyword>
<comment type="subcellular location">
    <subcellularLocation>
        <location evidence="3">Cell membrane</location>
        <topology evidence="3">Peripheral membrane protein</topology>
        <orientation evidence="3">Cytoplasmic side</orientation>
    </subcellularLocation>
</comment>
<proteinExistence type="inferred from homology"/>
<dbReference type="PANTHER" id="PTHR10884:SF14">
    <property type="entry name" value="NADH DEHYDROGENASE [UBIQUINONE] IRON-SULFUR PROTEIN 3, MITOCHONDRIAL"/>
    <property type="match status" value="1"/>
</dbReference>
<dbReference type="EMBL" id="LAQJ01000285">
    <property type="protein sequence ID" value="KKO18225.1"/>
    <property type="molecule type" value="Genomic_DNA"/>
</dbReference>
<comment type="caution">
    <text evidence="7">The sequence shown here is derived from an EMBL/GenBank/DDBJ whole genome shotgun (WGS) entry which is preliminary data.</text>
</comment>
<protein>
    <recommendedName>
        <fullName evidence="3">NADH-quinone oxidoreductase subunit C</fullName>
        <ecNumber evidence="3">7.1.1.-</ecNumber>
    </recommendedName>
    <alternativeName>
        <fullName evidence="3">NADH dehydrogenase I subunit C</fullName>
    </alternativeName>
    <alternativeName>
        <fullName evidence="3">NDH-1 subunit C</fullName>
    </alternativeName>
</protein>
<evidence type="ECO:0000259" key="6">
    <source>
        <dbReference type="Pfam" id="PF00329"/>
    </source>
</evidence>
<organism evidence="7 8">
    <name type="scientific">Candidatus Brocadia fulgida</name>
    <dbReference type="NCBI Taxonomy" id="380242"/>
    <lineage>
        <taxon>Bacteria</taxon>
        <taxon>Pseudomonadati</taxon>
        <taxon>Planctomycetota</taxon>
        <taxon>Candidatus Brocadiia</taxon>
        <taxon>Candidatus Brocadiales</taxon>
        <taxon>Candidatus Brocadiaceae</taxon>
        <taxon>Candidatus Brocadia</taxon>
    </lineage>
</organism>
<keyword evidence="2 3" id="KW-0813">Transport</keyword>
<dbReference type="PATRIC" id="fig|380242.3.peg.3796"/>
<dbReference type="PROSITE" id="PS00542">
    <property type="entry name" value="COMPLEX1_30K"/>
    <property type="match status" value="1"/>
</dbReference>
<accession>A0A0M2URG5</accession>
<evidence type="ECO:0000313" key="8">
    <source>
        <dbReference type="Proteomes" id="UP000034954"/>
    </source>
</evidence>
<dbReference type="Gene3D" id="3.30.460.80">
    <property type="entry name" value="NADH:ubiquinone oxidoreductase, 30kDa subunit"/>
    <property type="match status" value="1"/>
</dbReference>
<dbReference type="PANTHER" id="PTHR10884">
    <property type="entry name" value="NADH DEHYDROGENASE UBIQUINONE IRON-SULFUR PROTEIN 3"/>
    <property type="match status" value="1"/>
</dbReference>
<keyword evidence="3" id="KW-0472">Membrane</keyword>
<keyword evidence="3" id="KW-1003">Cell membrane</keyword>
<dbReference type="NCBIfam" id="TIGR01961">
    <property type="entry name" value="NuoC_fam"/>
    <property type="match status" value="1"/>
</dbReference>
<dbReference type="GO" id="GO:0008137">
    <property type="term" value="F:NADH dehydrogenase (ubiquinone) activity"/>
    <property type="evidence" value="ECO:0007669"/>
    <property type="project" value="InterPro"/>
</dbReference>
<name>A0A0M2URG5_9BACT</name>
<dbReference type="Proteomes" id="UP000034954">
    <property type="component" value="Unassembled WGS sequence"/>
</dbReference>
<evidence type="ECO:0000256" key="1">
    <source>
        <dbReference type="ARBA" id="ARBA00007569"/>
    </source>
</evidence>
<comment type="subunit">
    <text evidence="3">NDH-1 is composed of 14 different subunits. Subunits NuoB, C, D, E, F, and G constitute the peripheral sector of the complex.</text>
</comment>
<comment type="catalytic activity">
    <reaction evidence="3 5">
        <text>a quinone + NADH + 5 H(+)(in) = a quinol + NAD(+) + 4 H(+)(out)</text>
        <dbReference type="Rhea" id="RHEA:57888"/>
        <dbReference type="ChEBI" id="CHEBI:15378"/>
        <dbReference type="ChEBI" id="CHEBI:24646"/>
        <dbReference type="ChEBI" id="CHEBI:57540"/>
        <dbReference type="ChEBI" id="CHEBI:57945"/>
        <dbReference type="ChEBI" id="CHEBI:132124"/>
    </reaction>
</comment>
<evidence type="ECO:0000256" key="3">
    <source>
        <dbReference type="HAMAP-Rule" id="MF_01357"/>
    </source>
</evidence>
<keyword evidence="3 4" id="KW-0520">NAD</keyword>
<evidence type="ECO:0000256" key="5">
    <source>
        <dbReference type="RuleBase" id="RU003582"/>
    </source>
</evidence>
<dbReference type="InterPro" id="IPR037232">
    <property type="entry name" value="NADH_quin_OxRdtase_su_C/D-like"/>
</dbReference>
<dbReference type="Pfam" id="PF00329">
    <property type="entry name" value="Complex1_30kDa"/>
    <property type="match status" value="1"/>
</dbReference>
<keyword evidence="3 5" id="KW-0874">Quinone</keyword>
<gene>
    <name evidence="3" type="primary">nuoC</name>
    <name evidence="7" type="ORF">BROFUL_03071</name>
</gene>
<dbReference type="InterPro" id="IPR020396">
    <property type="entry name" value="NADH_UbQ_OxRdtase_CS"/>
</dbReference>
<dbReference type="InterPro" id="IPR010218">
    <property type="entry name" value="NADH_DH_suC"/>
</dbReference>
<feature type="domain" description="NADH:ubiquinone oxidoreductase 30kDa subunit" evidence="6">
    <location>
        <begin position="30"/>
        <end position="152"/>
    </location>
</feature>
<evidence type="ECO:0000313" key="7">
    <source>
        <dbReference type="EMBL" id="KKO18225.1"/>
    </source>
</evidence>
<dbReference type="GO" id="GO:0005886">
    <property type="term" value="C:plasma membrane"/>
    <property type="evidence" value="ECO:0007669"/>
    <property type="project" value="UniProtKB-SubCell"/>
</dbReference>
<dbReference type="HAMAP" id="MF_01357">
    <property type="entry name" value="NDH1_NuoC"/>
    <property type="match status" value="1"/>
</dbReference>
<evidence type="ECO:0000256" key="4">
    <source>
        <dbReference type="RuleBase" id="RU003456"/>
    </source>
</evidence>
<dbReference type="AlphaFoldDB" id="A0A0M2URG5"/>
<keyword evidence="3" id="KW-0830">Ubiquinone</keyword>
<dbReference type="EC" id="7.1.1.-" evidence="3"/>